<dbReference type="STRING" id="702114.A1355_19875"/>
<dbReference type="Proteomes" id="UP000077628">
    <property type="component" value="Unassembled WGS sequence"/>
</dbReference>
<dbReference type="AlphaFoldDB" id="A0A177P4D2"/>
<proteinExistence type="predicted"/>
<reference evidence="5" key="1">
    <citation type="submission" date="2016-03" db="EMBL/GenBank/DDBJ databases">
        <authorList>
            <person name="Heylen K."/>
            <person name="De Vos P."/>
            <person name="Vekeman B."/>
        </authorList>
    </citation>
    <scope>NUCLEOTIDE SEQUENCE [LARGE SCALE GENOMIC DNA]</scope>
    <source>
        <strain evidence="5">R-45383</strain>
    </source>
</reference>
<name>A0A177P4D2_9GAMM</name>
<accession>A0A177P4D2</accession>
<feature type="domain" description="KfrA N-terminal DNA-binding" evidence="3">
    <location>
        <begin position="12"/>
        <end position="118"/>
    </location>
</feature>
<protein>
    <recommendedName>
        <fullName evidence="3">KfrA N-terminal DNA-binding domain-containing protein</fullName>
    </recommendedName>
</protein>
<dbReference type="RefSeq" id="WP_064025162.1">
    <property type="nucleotide sequence ID" value="NZ_LUUK01000040.1"/>
</dbReference>
<feature type="coiled-coil region" evidence="1">
    <location>
        <begin position="80"/>
        <end position="160"/>
    </location>
</feature>
<keyword evidence="5" id="KW-1185">Reference proteome</keyword>
<comment type="caution">
    <text evidence="4">The sequence shown here is derived from an EMBL/GenBank/DDBJ whole genome shotgun (WGS) entry which is preliminary data.</text>
</comment>
<evidence type="ECO:0000313" key="4">
    <source>
        <dbReference type="EMBL" id="OAI25168.1"/>
    </source>
</evidence>
<evidence type="ECO:0000256" key="1">
    <source>
        <dbReference type="SAM" id="Coils"/>
    </source>
</evidence>
<evidence type="ECO:0000259" key="3">
    <source>
        <dbReference type="Pfam" id="PF11740"/>
    </source>
</evidence>
<keyword evidence="1" id="KW-0175">Coiled coil</keyword>
<evidence type="ECO:0000313" key="5">
    <source>
        <dbReference type="Proteomes" id="UP000077628"/>
    </source>
</evidence>
<evidence type="ECO:0000256" key="2">
    <source>
        <dbReference type="SAM" id="MobiDB-lite"/>
    </source>
</evidence>
<feature type="region of interest" description="Disordered" evidence="2">
    <location>
        <begin position="286"/>
        <end position="305"/>
    </location>
</feature>
<dbReference type="InterPro" id="IPR021104">
    <property type="entry name" value="KfrA_DNA-bd_N"/>
</dbReference>
<sequence>MRKQSDTYTLAYECCDTVLMEDGRFPTIEAIRDRIGVNSPTVISRAIKDWTLHFVEKHRQSFERPDLPVVMLDAATGLWQLALKEANQSFSEQRQALEQRAAEDQTLIAQLRQQLQEEQSRWEATLAEIEHQLDEQVDQNAELVRTLADTERTLKDTDAQWVTTREELSRAEGSLTALKSAHDAQTKEWSDRFDKQHNWHLVRIEQEKEAAREGQAKTIASLNRALEEARLDRATSQARINQLMQQLSDRHEHQLKWEADLAQLREQLASRDAALQAEKDKVSKLQELVRKQRRPASSVSGKVAG</sequence>
<organism evidence="4 5">
    <name type="scientific">Methylomonas koyamae</name>
    <dbReference type="NCBI Taxonomy" id="702114"/>
    <lineage>
        <taxon>Bacteria</taxon>
        <taxon>Pseudomonadati</taxon>
        <taxon>Pseudomonadota</taxon>
        <taxon>Gammaproteobacteria</taxon>
        <taxon>Methylococcales</taxon>
        <taxon>Methylococcaceae</taxon>
        <taxon>Methylomonas</taxon>
    </lineage>
</organism>
<dbReference type="EMBL" id="LUUK01000040">
    <property type="protein sequence ID" value="OAI25168.1"/>
    <property type="molecule type" value="Genomic_DNA"/>
</dbReference>
<feature type="compositionally biased region" description="Polar residues" evidence="2">
    <location>
        <begin position="295"/>
        <end position="305"/>
    </location>
</feature>
<feature type="coiled-coil region" evidence="1">
    <location>
        <begin position="219"/>
        <end position="281"/>
    </location>
</feature>
<gene>
    <name evidence="4" type="ORF">A1355_19875</name>
</gene>
<dbReference type="Pfam" id="PF11740">
    <property type="entry name" value="KfrA_N"/>
    <property type="match status" value="1"/>
</dbReference>